<dbReference type="InterPro" id="IPR036188">
    <property type="entry name" value="FAD/NAD-bd_sf"/>
</dbReference>
<dbReference type="EMBL" id="FN649759">
    <property type="protein sequence ID" value="CBJ28922.1"/>
    <property type="molecule type" value="Genomic_DNA"/>
</dbReference>
<sequence>MPPPDSRSGTTSTPSPPRELIERERERWGHGTARAVERGMDNRSRKGGGRGGSATKKSGARRPRAKADRGRGPMVLCWRMYNVELGVKVDPGKDFCGVSAELLAVVAGRLGIKDEGMLADTDVVVARKSFDARTKKDAEPRFSYTLDVRLSPKTARKLRLRTKQGDVMEGAGAPPVATGGGGGGPSVVVVGAGPAGLFAALELVEVGMKPIIVERGMPVERRGREIGALFHRRILNPDSNLCYGEGGAGTWSDGKLTTRIGRNSENVRKVLETLVAHGAPERILVDGKPHLGTDRLVRILRDMRAFLIERGATFRFDTKVEALLTRGGGDRGAISGLKLADGSEILADRVILAVGHSARPLYERLLDSGVSLEAKGIAVGFRIEHPQEMINELRYGAEIASMVDRGKGKVPVADYRLTQSLGADKSDEARQGSAKRGYQDRSCYSFCMCPGGQVVPTSVDPKEVCVNGMSFSKRESKWANAALVVSLSPKDVADDVFALEGAEAGNGPLRGVRWQSAMERRAAEMGGGNLVVPVQRVTDFMAGSSGRDADLPSSSYRLGVRAGPLHELYPSYVTEGLREALEAFERRMPGFVCDEALLHGVETRTSSPVQVERNADTLECPSMEGLFPTGEGAGYAGGIVSAAVDGIRVGQSVAMQVLSAAMSARNSEV</sequence>
<dbReference type="PANTHER" id="PTHR42842">
    <property type="entry name" value="FAD/NAD(P)-BINDING OXIDOREDUCTASE"/>
    <property type="match status" value="1"/>
</dbReference>
<dbReference type="STRING" id="2880.D7FIX4"/>
<dbReference type="AlphaFoldDB" id="D7FIX4"/>
<dbReference type="InterPro" id="IPR002938">
    <property type="entry name" value="FAD-bd"/>
</dbReference>
<dbReference type="InterPro" id="IPR028348">
    <property type="entry name" value="FAD-binding_protein"/>
</dbReference>
<dbReference type="InParanoid" id="D7FIX4"/>
<dbReference type="Gene3D" id="3.30.70.2700">
    <property type="match status" value="1"/>
</dbReference>
<dbReference type="Pfam" id="PF21688">
    <property type="entry name" value="FAD-depend_C"/>
    <property type="match status" value="1"/>
</dbReference>
<feature type="domain" description="FAD-dependent protein C-terminal" evidence="3">
    <location>
        <begin position="377"/>
        <end position="605"/>
    </location>
</feature>
<dbReference type="SUPFAM" id="SSF51905">
    <property type="entry name" value="FAD/NAD(P)-binding domain"/>
    <property type="match status" value="1"/>
</dbReference>
<proteinExistence type="predicted"/>
<evidence type="ECO:0000313" key="5">
    <source>
        <dbReference type="Proteomes" id="UP000002630"/>
    </source>
</evidence>
<reference evidence="4 5" key="1">
    <citation type="journal article" date="2010" name="Nature">
        <title>The Ectocarpus genome and the independent evolution of multicellularity in brown algae.</title>
        <authorList>
            <person name="Cock J.M."/>
            <person name="Sterck L."/>
            <person name="Rouze P."/>
            <person name="Scornet D."/>
            <person name="Allen A.E."/>
            <person name="Amoutzias G."/>
            <person name="Anthouard V."/>
            <person name="Artiguenave F."/>
            <person name="Aury J.M."/>
            <person name="Badger J.H."/>
            <person name="Beszteri B."/>
            <person name="Billiau K."/>
            <person name="Bonnet E."/>
            <person name="Bothwell J.H."/>
            <person name="Bowler C."/>
            <person name="Boyen C."/>
            <person name="Brownlee C."/>
            <person name="Carrano C.J."/>
            <person name="Charrier B."/>
            <person name="Cho G.Y."/>
            <person name="Coelho S.M."/>
            <person name="Collen J."/>
            <person name="Corre E."/>
            <person name="Da Silva C."/>
            <person name="Delage L."/>
            <person name="Delaroque N."/>
            <person name="Dittami S.M."/>
            <person name="Doulbeau S."/>
            <person name="Elias M."/>
            <person name="Farnham G."/>
            <person name="Gachon C.M."/>
            <person name="Gschloessl B."/>
            <person name="Heesch S."/>
            <person name="Jabbari K."/>
            <person name="Jubin C."/>
            <person name="Kawai H."/>
            <person name="Kimura K."/>
            <person name="Kloareg B."/>
            <person name="Kupper F.C."/>
            <person name="Lang D."/>
            <person name="Le Bail A."/>
            <person name="Leblanc C."/>
            <person name="Lerouge P."/>
            <person name="Lohr M."/>
            <person name="Lopez P.J."/>
            <person name="Martens C."/>
            <person name="Maumus F."/>
            <person name="Michel G."/>
            <person name="Miranda-Saavedra D."/>
            <person name="Morales J."/>
            <person name="Moreau H."/>
            <person name="Motomura T."/>
            <person name="Nagasato C."/>
            <person name="Napoli C.A."/>
            <person name="Nelson D.R."/>
            <person name="Nyvall-Collen P."/>
            <person name="Peters A.F."/>
            <person name="Pommier C."/>
            <person name="Potin P."/>
            <person name="Poulain J."/>
            <person name="Quesneville H."/>
            <person name="Read B."/>
            <person name="Rensing S.A."/>
            <person name="Ritter A."/>
            <person name="Rousvoal S."/>
            <person name="Samanta M."/>
            <person name="Samson G."/>
            <person name="Schroeder D.C."/>
            <person name="Segurens B."/>
            <person name="Strittmatter M."/>
            <person name="Tonon T."/>
            <person name="Tregear J.W."/>
            <person name="Valentin K."/>
            <person name="von Dassow P."/>
            <person name="Yamagishi T."/>
            <person name="Van de Peer Y."/>
            <person name="Wincker P."/>
        </authorList>
    </citation>
    <scope>NUCLEOTIDE SEQUENCE [LARGE SCALE GENOMIC DNA]</scope>
    <source>
        <strain evidence="5">Ec32 / CCAP1310/4</strain>
    </source>
</reference>
<dbReference type="OrthoDB" id="2690153at2759"/>
<dbReference type="PANTHER" id="PTHR42842:SF3">
    <property type="entry name" value="FAD_NAD(P)-BINDING OXIDOREDUCTASE FAMILY PROTEIN"/>
    <property type="match status" value="1"/>
</dbReference>
<organism evidence="4 5">
    <name type="scientific">Ectocarpus siliculosus</name>
    <name type="common">Brown alga</name>
    <name type="synonym">Conferva siliculosa</name>
    <dbReference type="NCBI Taxonomy" id="2880"/>
    <lineage>
        <taxon>Eukaryota</taxon>
        <taxon>Sar</taxon>
        <taxon>Stramenopiles</taxon>
        <taxon>Ochrophyta</taxon>
        <taxon>PX clade</taxon>
        <taxon>Phaeophyceae</taxon>
        <taxon>Ectocarpales</taxon>
        <taxon>Ectocarpaceae</taxon>
        <taxon>Ectocarpus</taxon>
    </lineage>
</organism>
<dbReference type="Proteomes" id="UP000002630">
    <property type="component" value="Linkage Group LG34"/>
</dbReference>
<accession>D7FIX4</accession>
<dbReference type="Gene3D" id="3.50.50.60">
    <property type="entry name" value="FAD/NAD(P)-binding domain"/>
    <property type="match status" value="2"/>
</dbReference>
<dbReference type="Pfam" id="PF01494">
    <property type="entry name" value="FAD_binding_3"/>
    <property type="match status" value="1"/>
</dbReference>
<feature type="compositionally biased region" description="Low complexity" evidence="1">
    <location>
        <begin position="1"/>
        <end position="13"/>
    </location>
</feature>
<gene>
    <name evidence="4" type="ORF">Esi_0124_0028</name>
</gene>
<protein>
    <submittedName>
        <fullName evidence="4">Uncharacterized protein</fullName>
    </submittedName>
</protein>
<feature type="region of interest" description="Disordered" evidence="1">
    <location>
        <begin position="1"/>
        <end position="69"/>
    </location>
</feature>
<evidence type="ECO:0000259" key="2">
    <source>
        <dbReference type="Pfam" id="PF01494"/>
    </source>
</evidence>
<name>D7FIX4_ECTSI</name>
<dbReference type="OMA" id="SVYSFCM"/>
<dbReference type="eggNOG" id="ENOG502QSVD">
    <property type="taxonomic scope" value="Eukaryota"/>
</dbReference>
<evidence type="ECO:0000313" key="4">
    <source>
        <dbReference type="EMBL" id="CBJ28922.1"/>
    </source>
</evidence>
<keyword evidence="5" id="KW-1185">Reference proteome</keyword>
<dbReference type="GO" id="GO:0071949">
    <property type="term" value="F:FAD binding"/>
    <property type="evidence" value="ECO:0007669"/>
    <property type="project" value="InterPro"/>
</dbReference>
<feature type="compositionally biased region" description="Basic and acidic residues" evidence="1">
    <location>
        <begin position="19"/>
        <end position="44"/>
    </location>
</feature>
<feature type="domain" description="FAD-binding" evidence="2">
    <location>
        <begin position="186"/>
        <end position="217"/>
    </location>
</feature>
<dbReference type="EMBL" id="FN647898">
    <property type="protein sequence ID" value="CBJ28922.1"/>
    <property type="molecule type" value="Genomic_DNA"/>
</dbReference>
<dbReference type="PRINTS" id="PR00411">
    <property type="entry name" value="PNDRDTASEI"/>
</dbReference>
<evidence type="ECO:0000256" key="1">
    <source>
        <dbReference type="SAM" id="MobiDB-lite"/>
    </source>
</evidence>
<dbReference type="InterPro" id="IPR049516">
    <property type="entry name" value="FAD-depend_C"/>
</dbReference>
<evidence type="ECO:0000259" key="3">
    <source>
        <dbReference type="Pfam" id="PF21688"/>
    </source>
</evidence>